<accession>A0A369LVF9</accession>
<gene>
    <name evidence="3" type="ORF">C1877_14080</name>
</gene>
<keyword evidence="4" id="KW-1185">Reference proteome</keyword>
<keyword evidence="2" id="KW-0812">Transmembrane</keyword>
<feature type="region of interest" description="Disordered" evidence="1">
    <location>
        <begin position="1282"/>
        <end position="1303"/>
    </location>
</feature>
<name>A0A369LVF9_9ACTN</name>
<keyword evidence="2" id="KW-0472">Membrane</keyword>
<feature type="compositionally biased region" description="Basic and acidic residues" evidence="1">
    <location>
        <begin position="1286"/>
        <end position="1295"/>
    </location>
</feature>
<proteinExistence type="predicted"/>
<protein>
    <submittedName>
        <fullName evidence="3">Uncharacterized protein</fullName>
    </submittedName>
</protein>
<dbReference type="EMBL" id="PPTS01000010">
    <property type="protein sequence ID" value="RDB62165.1"/>
    <property type="molecule type" value="Genomic_DNA"/>
</dbReference>
<reference evidence="3 4" key="1">
    <citation type="journal article" date="2018" name="Elife">
        <title>Discovery and characterization of a prevalent human gut bacterial enzyme sufficient for the inactivation of a family of plant toxins.</title>
        <authorList>
            <person name="Koppel N."/>
            <person name="Bisanz J.E."/>
            <person name="Pandelia M.E."/>
            <person name="Turnbaugh P.J."/>
            <person name="Balskus E.P."/>
        </authorList>
    </citation>
    <scope>NUCLEOTIDE SEQUENCE [LARGE SCALE GENOMIC DNA]</scope>
    <source>
        <strain evidence="3 4">3C</strain>
    </source>
</reference>
<comment type="caution">
    <text evidence="3">The sequence shown here is derived from an EMBL/GenBank/DDBJ whole genome shotgun (WGS) entry which is preliminary data.</text>
</comment>
<feature type="transmembrane region" description="Helical" evidence="2">
    <location>
        <begin position="1306"/>
        <end position="1327"/>
    </location>
</feature>
<organism evidence="3 4">
    <name type="scientific">Gordonibacter pamelaeae</name>
    <dbReference type="NCBI Taxonomy" id="471189"/>
    <lineage>
        <taxon>Bacteria</taxon>
        <taxon>Bacillati</taxon>
        <taxon>Actinomycetota</taxon>
        <taxon>Coriobacteriia</taxon>
        <taxon>Eggerthellales</taxon>
        <taxon>Eggerthellaceae</taxon>
        <taxon>Gordonibacter</taxon>
    </lineage>
</organism>
<dbReference type="Proteomes" id="UP000254000">
    <property type="component" value="Unassembled WGS sequence"/>
</dbReference>
<feature type="region of interest" description="Disordered" evidence="1">
    <location>
        <begin position="236"/>
        <end position="269"/>
    </location>
</feature>
<keyword evidence="2" id="KW-1133">Transmembrane helix</keyword>
<evidence type="ECO:0000256" key="1">
    <source>
        <dbReference type="SAM" id="MobiDB-lite"/>
    </source>
</evidence>
<sequence length="1343" mass="144293">MDVLSRKSVGFLVSDLTGNAIDANGGFAQAAAVSGAKVVLTSLYTNTSVEAVSDERGKAIFADISALAIANNDDKPPTYHFWGSIEVTKDGYRTFKTGRILVKGARFFVAATQPHDGKSSYLRACTYEGFDMQYFPCTMPSTRAIPDKHTVRCEVVAPNAKQVKVELFNKGWFMEGVTGKASVKDGVAVVDIPYAYCADTDMAGYATYLTVYLDGRKSYRVNTRLAFKTAPIDKPTEGKAGVVPGENGASKNGSDAGDGTDPGENVLGGPLTLTLPNSIPLVGGLEFDPGVGSLPISYHFDLWGMSWFGLNVAVAYETVNGEKVEGTWKTYNNETMAEHRANMQSDFDAAVKRYDACKRHKKDKNSWLGTSDKLKTASIGMSFQALAVGGYDWKTNDKSWEMGPQFTVSFWFSKEVTKQLMLGPAPVFIGFGIGINANAQLAFLTRMKGLDFSTMTWSGKSSEPLTVNVDIGMSVTAGIGVKDIVSVGATGRAGVDTTFTVHTLDKPQPHIVLTAYAAVTVTGQFLFYKVTHTVYDNRWDDPPILDNWKGKLEPGDFDAAAAPAGLEPATLGYGLPEANSSWNIVTEGELAKTAEFNGATTAQGSAEFSYDAESWTGASVDGFGISGMSELGAEPLVEQLVFKNVLSDPRVKIIPCWKTQLMLRLASVKLDGGAVRTRVTVSHLDGTVWSKPEVLDFQIVIGYDTPSGQGDQPAASAFIGGADDALSEDARAFKQGVEEAGLALVDEGFSDVSDNPPARKDLFDVDFDIVPFSDGFALVVISSLRPNGDNTPIADAGLTNMVTIVDYTLQQSGGKYLYHRNTQRSFLPKPIEGHAPCLTKPQISAGDKKGMATFEARCGSGSNPTVFSNERYIGAILFEKKAGLELERALIKRKDGTPWSTISTPTHLESHSFSVPYAGQFKSEGRYRLEAAASLRYASTVVDIAQDHEVDITWLDFSTFMYTDAGKLRLATFGNDGKLSVQDVSIERFDHESFGASADGKHLFWTQVEEGEGRPKYDAQGTVQPRSGDPVKTFQIMAAKRYGNVFTPPFPLAKLKNRADGIVGTSGTKGSLAFLYTNFRDVANSTSDLWFTSIPWVQSVQLAGCACDNPFVAAGEPAPLSVRVINTGSTCVDGVTVSIYDNAEKSGSPVDTVTIDFTRDTMQTIINMMETGFESDGAPTYADEEGFVTGDAFNVNGVLLPGQDRVYSASMNVPADWKTEQRTLHAFLESARTTVEGPFAEVVPEGVEIIDHLDNAAAAAFAFDPTATLDFFGPNNYEILGDDPVDPVKPDDPAKPKPLTKTGDPLGLGVLGVAGLAAAAGLGAYSARRAANEDARKGKRGED</sequence>
<evidence type="ECO:0000256" key="2">
    <source>
        <dbReference type="SAM" id="Phobius"/>
    </source>
</evidence>
<evidence type="ECO:0000313" key="3">
    <source>
        <dbReference type="EMBL" id="RDB62165.1"/>
    </source>
</evidence>
<evidence type="ECO:0000313" key="4">
    <source>
        <dbReference type="Proteomes" id="UP000254000"/>
    </source>
</evidence>